<feature type="non-terminal residue" evidence="1">
    <location>
        <position position="108"/>
    </location>
</feature>
<evidence type="ECO:0000313" key="1">
    <source>
        <dbReference type="EMBL" id="RMX48336.1"/>
    </source>
</evidence>
<name>A0A3M6U411_POCDA</name>
<sequence>MSSSRILVSGFPDGTSEIALTIYFQSVRESGGGDITLPITHAIAASNLKKIYNFKARQCLVGFMSLDATSFIEATKTKYAIQSKNTRYMKYYRFKEYHKNKLNRVTTA</sequence>
<evidence type="ECO:0000313" key="2">
    <source>
        <dbReference type="Proteomes" id="UP000275408"/>
    </source>
</evidence>
<proteinExistence type="predicted"/>
<dbReference type="EMBL" id="RCHS01002293">
    <property type="protein sequence ID" value="RMX48336.1"/>
    <property type="molecule type" value="Genomic_DNA"/>
</dbReference>
<organism evidence="1 2">
    <name type="scientific">Pocillopora damicornis</name>
    <name type="common">Cauliflower coral</name>
    <name type="synonym">Millepora damicornis</name>
    <dbReference type="NCBI Taxonomy" id="46731"/>
    <lineage>
        <taxon>Eukaryota</taxon>
        <taxon>Metazoa</taxon>
        <taxon>Cnidaria</taxon>
        <taxon>Anthozoa</taxon>
        <taxon>Hexacorallia</taxon>
        <taxon>Scleractinia</taxon>
        <taxon>Astrocoeniina</taxon>
        <taxon>Pocilloporidae</taxon>
        <taxon>Pocillopora</taxon>
    </lineage>
</organism>
<dbReference type="Proteomes" id="UP000275408">
    <property type="component" value="Unassembled WGS sequence"/>
</dbReference>
<comment type="caution">
    <text evidence="1">The sequence shown here is derived from an EMBL/GenBank/DDBJ whole genome shotgun (WGS) entry which is preliminary data.</text>
</comment>
<reference evidence="1 2" key="1">
    <citation type="journal article" date="2018" name="Sci. Rep.">
        <title>Comparative analysis of the Pocillopora damicornis genome highlights role of immune system in coral evolution.</title>
        <authorList>
            <person name="Cunning R."/>
            <person name="Bay R.A."/>
            <person name="Gillette P."/>
            <person name="Baker A.C."/>
            <person name="Traylor-Knowles N."/>
        </authorList>
    </citation>
    <scope>NUCLEOTIDE SEQUENCE [LARGE SCALE GENOMIC DNA]</scope>
    <source>
        <strain evidence="1">RSMAS</strain>
        <tissue evidence="1">Whole animal</tissue>
    </source>
</reference>
<keyword evidence="2" id="KW-1185">Reference proteome</keyword>
<gene>
    <name evidence="1" type="ORF">pdam_00011105</name>
</gene>
<dbReference type="InterPro" id="IPR012677">
    <property type="entry name" value="Nucleotide-bd_a/b_plait_sf"/>
</dbReference>
<protein>
    <submittedName>
        <fullName evidence="1">Uncharacterized protein</fullName>
    </submittedName>
</protein>
<accession>A0A3M6U411</accession>
<dbReference type="AlphaFoldDB" id="A0A3M6U411"/>
<dbReference type="Gene3D" id="3.30.70.330">
    <property type="match status" value="1"/>
</dbReference>